<evidence type="ECO:0000313" key="1">
    <source>
        <dbReference type="EMBL" id="CAF1498915.1"/>
    </source>
</evidence>
<name>A0A815T980_9BILA</name>
<sequence>TTNNKCLIKYNYTNFNAQICSLLIDQFRITEDTYLSTSLPTFKSNTCLDFGGQCIPDSLIVPSSMQFIATDLTCSTGFICWLQGERCGTNSYCIDRLRFPCSTTSHLTNTTCLNSHHDCCTSSLPSIDSPLIVSTISNQQSWNILLPIYYFSFHDDNWKLYEWKTFFQHRLSPYIVSAGDCAALIPDTKIREPIERTTCYNQRTVVCRKPLENEGKSFHKKVNYKKFLRLQNFTELPENSRKSNNITSPSSLIITRSMFELFNTTTYRLIIYFNGSSLLTTNLVFTCKSKGIIFQQFILPTELLSIMKFDILLNPVGNEYQLLFNYLHSSNCTNTTTHQCIYLSCIENDPWYYLIPEMQTRFNIIHNQTTTNNKCLIKYNYTNFNAQICSLLIDQFRITEDTYLSTSLPSFKANTCLDFGGQCIPDSLIVSSSMQFVATDLICSTGFICWLQGERCGTNSYCIDRLRFPCPTTSHLTNTTCLNSHHDCCTSSLPSIDSPLIVSTISNQQSWNILLPIYYFSFHGTSKWDKFFFNSWLRMGSDISHDFINDEFLFSCTAIFIDPTLLLTHESCLPTRLTSSDKRSILFSLIKNDDNDEYDKVALHIDTYQIYSPFQLVRLAFQHDFLVNKTYKILNDIKLNKQNINELYCVLVLNENDIKPIKLINDFEKQFIFDENISVFSFHNSTNNNEDDEWLFSPILCVMNDKLNDWIIVGISGRQLKHKCKIFNQIKYCQMTFIYSSTWID</sequence>
<organism evidence="1 2">
    <name type="scientific">Adineta steineri</name>
    <dbReference type="NCBI Taxonomy" id="433720"/>
    <lineage>
        <taxon>Eukaryota</taxon>
        <taxon>Metazoa</taxon>
        <taxon>Spiralia</taxon>
        <taxon>Gnathifera</taxon>
        <taxon>Rotifera</taxon>
        <taxon>Eurotatoria</taxon>
        <taxon>Bdelloidea</taxon>
        <taxon>Adinetida</taxon>
        <taxon>Adinetidae</taxon>
        <taxon>Adineta</taxon>
    </lineage>
</organism>
<feature type="non-terminal residue" evidence="1">
    <location>
        <position position="745"/>
    </location>
</feature>
<dbReference type="Proteomes" id="UP000663845">
    <property type="component" value="Unassembled WGS sequence"/>
</dbReference>
<reference evidence="1" key="1">
    <citation type="submission" date="2021-02" db="EMBL/GenBank/DDBJ databases">
        <authorList>
            <person name="Nowell W R."/>
        </authorList>
    </citation>
    <scope>NUCLEOTIDE SEQUENCE</scope>
</reference>
<gene>
    <name evidence="1" type="ORF">JYZ213_LOCUS43364</name>
</gene>
<protein>
    <submittedName>
        <fullName evidence="1">Uncharacterized protein</fullName>
    </submittedName>
</protein>
<accession>A0A815T980</accession>
<dbReference type="AlphaFoldDB" id="A0A815T980"/>
<comment type="caution">
    <text evidence="1">The sequence shown here is derived from an EMBL/GenBank/DDBJ whole genome shotgun (WGS) entry which is preliminary data.</text>
</comment>
<dbReference type="EMBL" id="CAJNOG010002298">
    <property type="protein sequence ID" value="CAF1498915.1"/>
    <property type="molecule type" value="Genomic_DNA"/>
</dbReference>
<evidence type="ECO:0000313" key="2">
    <source>
        <dbReference type="Proteomes" id="UP000663845"/>
    </source>
</evidence>
<proteinExistence type="predicted"/>